<gene>
    <name evidence="4" type="primary">TATDN2</name>
    <name evidence="4" type="ORF">TNCT_514382</name>
</gene>
<dbReference type="SUPFAM" id="SSF51556">
    <property type="entry name" value="Metallo-dependent hydrolases"/>
    <property type="match status" value="2"/>
</dbReference>
<dbReference type="CDD" id="cd01310">
    <property type="entry name" value="TatD_DNAse"/>
    <property type="match status" value="2"/>
</dbReference>
<comment type="caution">
    <text evidence="4">The sequence shown here is derived from an EMBL/GenBank/DDBJ whole genome shotgun (WGS) entry which is preliminary data.</text>
</comment>
<dbReference type="Pfam" id="PF01026">
    <property type="entry name" value="TatD_DNase"/>
    <property type="match status" value="2"/>
</dbReference>
<dbReference type="InterPro" id="IPR001130">
    <property type="entry name" value="TatD-like"/>
</dbReference>
<protein>
    <submittedName>
        <fullName evidence="4">Putative deoxyribonuclease TATDN2</fullName>
    </submittedName>
</protein>
<dbReference type="EMBL" id="BMAO01037355">
    <property type="protein sequence ID" value="GFR17099.1"/>
    <property type="molecule type" value="Genomic_DNA"/>
</dbReference>
<dbReference type="Gene3D" id="3.20.20.140">
    <property type="entry name" value="Metal-dependent hydrolases"/>
    <property type="match status" value="2"/>
</dbReference>
<reference evidence="4" key="1">
    <citation type="submission" date="2020-07" db="EMBL/GenBank/DDBJ databases">
        <title>Multicomponent nature underlies the extraordinary mechanical properties of spider dragline silk.</title>
        <authorList>
            <person name="Kono N."/>
            <person name="Nakamura H."/>
            <person name="Mori M."/>
            <person name="Yoshida Y."/>
            <person name="Ohtoshi R."/>
            <person name="Malay A.D."/>
            <person name="Moran D.A.P."/>
            <person name="Tomita M."/>
            <person name="Numata K."/>
            <person name="Arakawa K."/>
        </authorList>
    </citation>
    <scope>NUCLEOTIDE SEQUENCE</scope>
</reference>
<dbReference type="PROSITE" id="PS01091">
    <property type="entry name" value="TATD_3"/>
    <property type="match status" value="2"/>
</dbReference>
<sequence length="901" mass="105153">MLSKASRFSSNILGEVSSSYMFRNNSSRNIIDMVKTHSSALYCNYPPLKSLFASQKINEVPVKKTWDSLLLSAKVFRMHFPMRSNLDSDKDCCNCCEMIEEHLKYAEKVYNQRPNRKRNRLPRYCILPTFIFKSNIGFIDSHCHLDFLFNRTKFVGTFAEYQMKHKVTFPHSYRGCIAVFCKPSTFYKIPFWQKYLDQENVWGAFGCHPHNAAAYNDYIEESLKIALTYPKVRALGEIGLDYSNRVHSYRNKCPKEIQHKVFRRQLKIAYDTGLRVVIHCRDANKDCINILREFLPKDYIFHLHCFTDSWHWAQKWLKTFPNVYIGITNLVTYKSAKLTHEVAKKIPLNHLLLETDAPYFVPRKVSKRVRWSHPGMAIHVAAQIAALRNITLEEVIYWTHKNTIIMLFRNIRCLFFLYLRVCWHSIMSFENCDEPNNQKKELAVLRSKENEQFTSSSLTWKTESPCSERNIPKSIHSTPLLRKGNELPSKSNSISSLKRSHAVCERDDLQDEISFTPRTSINKIQQRIKRFNLASPENMRMTSSFLRKSLPSKLESRFNSSYEDISNNGSSQRRKSFPCTKSPYHSSSSHSFHRCATDQTPYTIENSYPQQKRFRLNLPRYNAFELISLESKSGFIDSHCHLDFLLQRQGFEGTFADYQRTYQSTFPKSYQGCITVFCNPFSFIKNCMWEKYLKDDKVWASFGCHPHNAKDYNDDIEKSLYAALEHSKVRALGEIGLDYSNRNNCLKEVQFKVFRRQLKIALSKELPVIIHCREAHVDGMKIIKEILPKNYTIHLHCFTDVWEWALKWLNEFPNLYIGITNVVTFPSAESIHEVAKNIPLDRLLLETDAPYFVPKMSPKGTRWSHPGMAIHVAAQIAALKDISVEKVLQAARKNTKFVYNV</sequence>
<dbReference type="PANTHER" id="PTHR46363">
    <property type="entry name" value="DEOXYRIBONUCLEASE TATDN2-RELATED"/>
    <property type="match status" value="1"/>
</dbReference>
<feature type="region of interest" description="Disordered" evidence="3">
    <location>
        <begin position="561"/>
        <end position="593"/>
    </location>
</feature>
<dbReference type="InterPro" id="IPR018228">
    <property type="entry name" value="DNase_TatD-rel_CS"/>
</dbReference>
<keyword evidence="5" id="KW-1185">Reference proteome</keyword>
<dbReference type="PROSITE" id="PS01137">
    <property type="entry name" value="TATD_1"/>
    <property type="match status" value="2"/>
</dbReference>
<name>A0A8X6H5N1_TRICU</name>
<dbReference type="OrthoDB" id="413993at2759"/>
<dbReference type="FunFam" id="3.20.20.140:FF:000027">
    <property type="entry name" value="putative deoxyribonuclease TATDN2"/>
    <property type="match status" value="2"/>
</dbReference>
<evidence type="ECO:0000256" key="2">
    <source>
        <dbReference type="ARBA" id="ARBA00022801"/>
    </source>
</evidence>
<organism evidence="4 5">
    <name type="scientific">Trichonephila clavata</name>
    <name type="common">Joro spider</name>
    <name type="synonym">Nephila clavata</name>
    <dbReference type="NCBI Taxonomy" id="2740835"/>
    <lineage>
        <taxon>Eukaryota</taxon>
        <taxon>Metazoa</taxon>
        <taxon>Ecdysozoa</taxon>
        <taxon>Arthropoda</taxon>
        <taxon>Chelicerata</taxon>
        <taxon>Arachnida</taxon>
        <taxon>Araneae</taxon>
        <taxon>Araneomorphae</taxon>
        <taxon>Entelegynae</taxon>
        <taxon>Araneoidea</taxon>
        <taxon>Nephilidae</taxon>
        <taxon>Trichonephila</taxon>
    </lineage>
</organism>
<dbReference type="Proteomes" id="UP000887116">
    <property type="component" value="Unassembled WGS sequence"/>
</dbReference>
<proteinExistence type="inferred from homology"/>
<keyword evidence="2" id="KW-0378">Hydrolase</keyword>
<dbReference type="AlphaFoldDB" id="A0A8X6H5N1"/>
<evidence type="ECO:0000256" key="3">
    <source>
        <dbReference type="SAM" id="MobiDB-lite"/>
    </source>
</evidence>
<dbReference type="InterPro" id="IPR032466">
    <property type="entry name" value="Metal_Hydrolase"/>
</dbReference>
<evidence type="ECO:0000313" key="4">
    <source>
        <dbReference type="EMBL" id="GFR17099.1"/>
    </source>
</evidence>
<feature type="compositionally biased region" description="Polar residues" evidence="3">
    <location>
        <begin position="561"/>
        <end position="571"/>
    </location>
</feature>
<dbReference type="PANTHER" id="PTHR46363:SF1">
    <property type="entry name" value="DEOXYRIBONUCLEASE TATDN2-RELATED"/>
    <property type="match status" value="1"/>
</dbReference>
<evidence type="ECO:0000256" key="1">
    <source>
        <dbReference type="ARBA" id="ARBA00009275"/>
    </source>
</evidence>
<comment type="similarity">
    <text evidence="1">Belongs to the metallo-dependent hydrolases superfamily. TatD-type hydrolase family.</text>
</comment>
<evidence type="ECO:0000313" key="5">
    <source>
        <dbReference type="Proteomes" id="UP000887116"/>
    </source>
</evidence>
<accession>A0A8X6H5N1</accession>
<dbReference type="GO" id="GO:0016788">
    <property type="term" value="F:hydrolase activity, acting on ester bonds"/>
    <property type="evidence" value="ECO:0007669"/>
    <property type="project" value="InterPro"/>
</dbReference>